<comment type="cofactor">
    <cofactor evidence="1 10 12">
        <name>heme</name>
        <dbReference type="ChEBI" id="CHEBI:30413"/>
    </cofactor>
</comment>
<keyword evidence="13" id="KW-0812">Transmembrane</keyword>
<evidence type="ECO:0000256" key="11">
    <source>
        <dbReference type="RuleBase" id="RU000461"/>
    </source>
</evidence>
<keyword evidence="5 10" id="KW-0479">Metal-binding</keyword>
<evidence type="ECO:0000256" key="2">
    <source>
        <dbReference type="ARBA" id="ARBA00004370"/>
    </source>
</evidence>
<dbReference type="GO" id="GO:0006805">
    <property type="term" value="P:xenobiotic metabolic process"/>
    <property type="evidence" value="ECO:0007669"/>
    <property type="project" value="TreeGrafter"/>
</dbReference>
<dbReference type="PANTHER" id="PTHR24300:SF1">
    <property type="entry name" value="CYTOCHROME P450 2D6-RELATED"/>
    <property type="match status" value="1"/>
</dbReference>
<evidence type="ECO:0000256" key="12">
    <source>
        <dbReference type="RuleBase" id="RU368047"/>
    </source>
</evidence>
<accession>A0A9L0JB59</accession>
<dbReference type="Ensembl" id="ENSEAST00005069962.1">
    <property type="protein sequence ID" value="ENSEASP00005050414.1"/>
    <property type="gene ID" value="ENSEASG00005023971.1"/>
</dbReference>
<sequence>MGLLAGETLGPLAVAVAIFLLLVDLMHRRQRWAPRYPPGPMPLPGLGNLLQVDFQDPRCCFTRLRDRFGDVFSLQLAWTPAVVINGLAAMREALVHRSEDTSDRPLVPIFEHLGFGPRSEGLVMARYGQTWREQRRFSMSTLRNFALGKKSLEQWVTEEASYLCAAFDDQAGRPFSPDALLNKAVSNVIASLTFGRRFDYNDPRFLKILDLTEDLLKEETGFAPQVLNAIPMFLHIPGLPAKVFPGHKAFMALLDELIAEHRKTRDLAQPPRDLTDAFLDEVEKAKGNPESSFNDENLRLVLADLFPAGMVTTSTTLAWGLLLMILHRDVQREPSLGARWDGTERRGTKMGDQACMPFTMAVVHEVQRFADIIPLGAPHMTSRDIEVQGFLIPKGTTLITNLSSVLKDESIWKKPFRFHPEYFLDAQGHFVKQEAFMPFSAGRRSCLGEPLARMELFLFFTCLLQRFSFSVPAGQPRPSDHGVFGFLVTPNPYQLCAVPH</sequence>
<keyword evidence="7 10" id="KW-0408">Iron</keyword>
<dbReference type="InterPro" id="IPR017972">
    <property type="entry name" value="Cyt_P450_CS"/>
</dbReference>
<keyword evidence="13" id="KW-1133">Transmembrane helix</keyword>
<dbReference type="PRINTS" id="PR01686">
    <property type="entry name" value="EP450ICYP2D"/>
</dbReference>
<evidence type="ECO:0000256" key="1">
    <source>
        <dbReference type="ARBA" id="ARBA00001971"/>
    </source>
</evidence>
<organism evidence="14 15">
    <name type="scientific">Equus asinus</name>
    <name type="common">Donkey</name>
    <name type="synonym">Equus africanus asinus</name>
    <dbReference type="NCBI Taxonomy" id="9793"/>
    <lineage>
        <taxon>Eukaryota</taxon>
        <taxon>Metazoa</taxon>
        <taxon>Chordata</taxon>
        <taxon>Craniata</taxon>
        <taxon>Vertebrata</taxon>
        <taxon>Euteleostomi</taxon>
        <taxon>Mammalia</taxon>
        <taxon>Eutheria</taxon>
        <taxon>Laurasiatheria</taxon>
        <taxon>Perissodactyla</taxon>
        <taxon>Equidae</taxon>
        <taxon>Equus</taxon>
    </lineage>
</organism>
<evidence type="ECO:0000256" key="6">
    <source>
        <dbReference type="ARBA" id="ARBA00023002"/>
    </source>
</evidence>
<dbReference type="PRINTS" id="PR00463">
    <property type="entry name" value="EP450I"/>
</dbReference>
<comment type="subcellular location">
    <subcellularLocation>
        <location evidence="12">Endoplasmic reticulum membrane</location>
    </subcellularLocation>
    <subcellularLocation>
        <location evidence="12">Microsome membrane</location>
    </subcellularLocation>
    <subcellularLocation>
        <location evidence="2">Membrane</location>
    </subcellularLocation>
</comment>
<dbReference type="Pfam" id="PF00067">
    <property type="entry name" value="p450"/>
    <property type="match status" value="1"/>
</dbReference>
<dbReference type="InterPro" id="IPR008069">
    <property type="entry name" value="Cyt_P450_E_grp-I_CYP2D-like"/>
</dbReference>
<dbReference type="GO" id="GO:0005789">
    <property type="term" value="C:endoplasmic reticulum membrane"/>
    <property type="evidence" value="ECO:0007669"/>
    <property type="project" value="UniProtKB-SubCell"/>
</dbReference>
<feature type="transmembrane region" description="Helical" evidence="13">
    <location>
        <begin position="6"/>
        <end position="26"/>
    </location>
</feature>
<name>A0A9L0JB59_EQUAS</name>
<dbReference type="SUPFAM" id="SSF48264">
    <property type="entry name" value="Cytochrome P450"/>
    <property type="match status" value="1"/>
</dbReference>
<evidence type="ECO:0000256" key="7">
    <source>
        <dbReference type="ARBA" id="ARBA00023004"/>
    </source>
</evidence>
<dbReference type="Proteomes" id="UP000694387">
    <property type="component" value="Chromosome 2"/>
</dbReference>
<evidence type="ECO:0000256" key="13">
    <source>
        <dbReference type="SAM" id="Phobius"/>
    </source>
</evidence>
<evidence type="ECO:0000256" key="8">
    <source>
        <dbReference type="ARBA" id="ARBA00023033"/>
    </source>
</evidence>
<dbReference type="GO" id="GO:0019369">
    <property type="term" value="P:arachidonate metabolic process"/>
    <property type="evidence" value="ECO:0007669"/>
    <property type="project" value="TreeGrafter"/>
</dbReference>
<reference evidence="14" key="2">
    <citation type="submission" date="2025-08" db="UniProtKB">
        <authorList>
            <consortium name="Ensembl"/>
        </authorList>
    </citation>
    <scope>IDENTIFICATION</scope>
</reference>
<evidence type="ECO:0000256" key="5">
    <source>
        <dbReference type="ARBA" id="ARBA00022723"/>
    </source>
</evidence>
<evidence type="ECO:0000256" key="4">
    <source>
        <dbReference type="ARBA" id="ARBA00022617"/>
    </source>
</evidence>
<reference evidence="14" key="3">
    <citation type="submission" date="2025-09" db="UniProtKB">
        <authorList>
            <consortium name="Ensembl"/>
        </authorList>
    </citation>
    <scope>IDENTIFICATION</scope>
</reference>
<proteinExistence type="inferred from homology"/>
<dbReference type="GeneTree" id="ENSGT00940000153331"/>
<comment type="similarity">
    <text evidence="3 11">Belongs to the cytochrome P450 family.</text>
</comment>
<evidence type="ECO:0000256" key="3">
    <source>
        <dbReference type="ARBA" id="ARBA00010617"/>
    </source>
</evidence>
<dbReference type="PANTHER" id="PTHR24300">
    <property type="entry name" value="CYTOCHROME P450 508A4-RELATED"/>
    <property type="match status" value="1"/>
</dbReference>
<keyword evidence="4 10" id="KW-0349">Heme</keyword>
<evidence type="ECO:0000256" key="10">
    <source>
        <dbReference type="PIRSR" id="PIRSR602401-1"/>
    </source>
</evidence>
<keyword evidence="8 11" id="KW-0503">Monooxygenase</keyword>
<dbReference type="InterPro" id="IPR001128">
    <property type="entry name" value="Cyt_P450"/>
</dbReference>
<dbReference type="GO" id="GO:0005506">
    <property type="term" value="F:iron ion binding"/>
    <property type="evidence" value="ECO:0007669"/>
    <property type="project" value="UniProtKB-UniRule"/>
</dbReference>
<dbReference type="PROSITE" id="PS00086">
    <property type="entry name" value="CYTOCHROME_P450"/>
    <property type="match status" value="1"/>
</dbReference>
<dbReference type="GO" id="GO:0016712">
    <property type="term" value="F:oxidoreductase activity, acting on paired donors, with incorporation or reduction of molecular oxygen, reduced flavin or flavoprotein as one donor, and incorporation of one atom of oxygen"/>
    <property type="evidence" value="ECO:0007669"/>
    <property type="project" value="InterPro"/>
</dbReference>
<dbReference type="PRINTS" id="PR00385">
    <property type="entry name" value="P450"/>
</dbReference>
<dbReference type="AlphaFoldDB" id="A0A9L0JB59"/>
<dbReference type="InterPro" id="IPR036396">
    <property type="entry name" value="Cyt_P450_sf"/>
</dbReference>
<keyword evidence="6 11" id="KW-0560">Oxidoreductase</keyword>
<feature type="binding site" description="axial binding residue" evidence="10">
    <location>
        <position position="446"/>
    </location>
    <ligand>
        <name>heme</name>
        <dbReference type="ChEBI" id="CHEBI:30413"/>
    </ligand>
    <ligandPart>
        <name>Fe</name>
        <dbReference type="ChEBI" id="CHEBI:18248"/>
    </ligandPart>
</feature>
<protein>
    <recommendedName>
        <fullName evidence="12">Cytochrome P450</fullName>
        <ecNumber evidence="12">1.14.14.-</ecNumber>
    </recommendedName>
</protein>
<dbReference type="InterPro" id="IPR050182">
    <property type="entry name" value="Cytochrome_P450_fam2"/>
</dbReference>
<dbReference type="Gene3D" id="1.10.630.10">
    <property type="entry name" value="Cytochrome P450"/>
    <property type="match status" value="1"/>
</dbReference>
<comment type="function">
    <text evidence="12">Cytochromes P450 are a group of heme-thiolate monooxygenases. In liver microsomes, this enzyme is involved in an NADPH-dependent electron transport pathway. It oxidizes a variety of structurally unrelated compounds, including steroids, fatty acids, and xenobiotics.</text>
</comment>
<dbReference type="InterPro" id="IPR002401">
    <property type="entry name" value="Cyt_P450_E_grp-I"/>
</dbReference>
<evidence type="ECO:0000256" key="9">
    <source>
        <dbReference type="ARBA" id="ARBA00023136"/>
    </source>
</evidence>
<reference evidence="14 15" key="1">
    <citation type="journal article" date="2020" name="Nat. Commun.">
        <title>Donkey genomes provide new insights into domestication and selection for coat color.</title>
        <authorList>
            <person name="Wang"/>
            <person name="C."/>
            <person name="Li"/>
            <person name="H."/>
            <person name="Guo"/>
            <person name="Y."/>
            <person name="Huang"/>
            <person name="J."/>
            <person name="Sun"/>
            <person name="Y."/>
            <person name="Min"/>
            <person name="J."/>
            <person name="Wang"/>
            <person name="J."/>
            <person name="Fang"/>
            <person name="X."/>
            <person name="Zhao"/>
            <person name="Z."/>
            <person name="Wang"/>
            <person name="S."/>
            <person name="Zhang"/>
            <person name="Y."/>
            <person name="Liu"/>
            <person name="Q."/>
            <person name="Jiang"/>
            <person name="Q."/>
            <person name="Wang"/>
            <person name="X."/>
            <person name="Guo"/>
            <person name="Y."/>
            <person name="Yang"/>
            <person name="C."/>
            <person name="Wang"/>
            <person name="Y."/>
            <person name="Tian"/>
            <person name="F."/>
            <person name="Zhuang"/>
            <person name="G."/>
            <person name="Fan"/>
            <person name="Y."/>
            <person name="Gao"/>
            <person name="Q."/>
            <person name="Li"/>
            <person name="Y."/>
            <person name="Ju"/>
            <person name="Z."/>
            <person name="Li"/>
            <person name="J."/>
            <person name="Li"/>
            <person name="R."/>
            <person name="Hou"/>
            <person name="M."/>
            <person name="Yang"/>
            <person name="G."/>
            <person name="Liu"/>
            <person name="G."/>
            <person name="Liu"/>
            <person name="W."/>
            <person name="Guo"/>
            <person name="J."/>
            <person name="Pan"/>
            <person name="S."/>
            <person name="Fan"/>
            <person name="G."/>
            <person name="Zhang"/>
            <person name="W."/>
            <person name="Zhang"/>
            <person name="R."/>
            <person name="Yu"/>
            <person name="J."/>
            <person name="Zhang"/>
            <person name="X."/>
            <person name="Yin"/>
            <person name="Q."/>
            <person name="Ji"/>
            <person name="C."/>
            <person name="Jin"/>
            <person name="Y."/>
            <person name="Yue"/>
            <person name="G."/>
            <person name="Liu"/>
            <person name="M."/>
            <person name="Xu"/>
            <person name="J."/>
            <person name="Liu"/>
            <person name="S."/>
            <person name="Jordana"/>
            <person name="J."/>
            <person name="Noce"/>
            <person name="A."/>
            <person name="Amills"/>
            <person name="M."/>
            <person name="Wu"/>
            <person name="D.D."/>
            <person name="Li"/>
            <person name="S."/>
            <person name="Zhou"/>
            <person name="X. and Zhong"/>
            <person name="J."/>
        </authorList>
    </citation>
    <scope>NUCLEOTIDE SEQUENCE [LARGE SCALE GENOMIC DNA]</scope>
</reference>
<dbReference type="EC" id="1.14.14.-" evidence="12"/>
<keyword evidence="9 13" id="KW-0472">Membrane</keyword>
<evidence type="ECO:0000313" key="14">
    <source>
        <dbReference type="Ensembl" id="ENSEASP00005050414.1"/>
    </source>
</evidence>
<dbReference type="GO" id="GO:0020037">
    <property type="term" value="F:heme binding"/>
    <property type="evidence" value="ECO:0007669"/>
    <property type="project" value="UniProtKB-UniRule"/>
</dbReference>
<dbReference type="CDD" id="cd20663">
    <property type="entry name" value="CYP2D"/>
    <property type="match status" value="1"/>
</dbReference>
<keyword evidence="15" id="KW-1185">Reference proteome</keyword>
<dbReference type="FunFam" id="1.10.630.10:FF:000004">
    <property type="entry name" value="cytochrome P450 2D15 isoform X1"/>
    <property type="match status" value="1"/>
</dbReference>
<evidence type="ECO:0000313" key="15">
    <source>
        <dbReference type="Proteomes" id="UP000694387"/>
    </source>
</evidence>